<feature type="transmembrane region" description="Helical" evidence="1">
    <location>
        <begin position="62"/>
        <end position="90"/>
    </location>
</feature>
<dbReference type="Proteomes" id="UP000185944">
    <property type="component" value="Unassembled WGS sequence"/>
</dbReference>
<dbReference type="RefSeq" id="XP_067544973.1">
    <property type="nucleotide sequence ID" value="XM_067689083.1"/>
</dbReference>
<dbReference type="AlphaFoldDB" id="A0A177EJE3"/>
<dbReference type="GeneID" id="93648015"/>
<feature type="transmembrane region" description="Helical" evidence="1">
    <location>
        <begin position="150"/>
        <end position="171"/>
    </location>
</feature>
<sequence>MQIDKILTHEYNEAIAKTQGNIYIYVLSILFFLVCGSLIMIGEKKTTTVIAQRHSSFFLSTILYTAAVITKFTSHGAMFLLGGICAELFAIISSKKTQKPLFVISGSFMYTLYLCLVFGFTMPWSFCIAPTVAFCALVAHPLSRHVYPTVRYVAGVVLIAIALTGISEYFYNKEHSLEYIGELKLVSLVLSALGSSLHYYRARQKMV</sequence>
<organism evidence="2 3">
    <name type="scientific">Nematocida displodere</name>
    <dbReference type="NCBI Taxonomy" id="1805483"/>
    <lineage>
        <taxon>Eukaryota</taxon>
        <taxon>Fungi</taxon>
        <taxon>Fungi incertae sedis</taxon>
        <taxon>Microsporidia</taxon>
        <taxon>Nematocida</taxon>
    </lineage>
</organism>
<feature type="transmembrane region" description="Helical" evidence="1">
    <location>
        <begin position="22"/>
        <end position="41"/>
    </location>
</feature>
<keyword evidence="1" id="KW-0472">Membrane</keyword>
<keyword evidence="3" id="KW-1185">Reference proteome</keyword>
<evidence type="ECO:0000256" key="1">
    <source>
        <dbReference type="SAM" id="Phobius"/>
    </source>
</evidence>
<reference evidence="2 3" key="1">
    <citation type="submission" date="2016-02" db="EMBL/GenBank/DDBJ databases">
        <title>Discovery of a natural microsporidian pathogen with a broad tissue tropism in Caenorhabditis elegans.</title>
        <authorList>
            <person name="Luallen R.J."/>
            <person name="Reinke A.W."/>
            <person name="Tong L."/>
            <person name="Botts M.R."/>
            <person name="Felix M.-A."/>
            <person name="Troemel E.R."/>
        </authorList>
    </citation>
    <scope>NUCLEOTIDE SEQUENCE [LARGE SCALE GENOMIC DNA]</scope>
    <source>
        <strain evidence="2 3">JUm2807</strain>
    </source>
</reference>
<feature type="transmembrane region" description="Helical" evidence="1">
    <location>
        <begin position="110"/>
        <end position="138"/>
    </location>
</feature>
<dbReference type="EMBL" id="LTDL01000021">
    <property type="protein sequence ID" value="OAG31252.1"/>
    <property type="molecule type" value="Genomic_DNA"/>
</dbReference>
<name>A0A177EJE3_9MICR</name>
<accession>A0A177EJE3</accession>
<evidence type="ECO:0000313" key="3">
    <source>
        <dbReference type="Proteomes" id="UP000185944"/>
    </source>
</evidence>
<protein>
    <submittedName>
        <fullName evidence="2">Uncharacterized protein</fullName>
    </submittedName>
</protein>
<evidence type="ECO:0000313" key="2">
    <source>
        <dbReference type="EMBL" id="OAG31252.1"/>
    </source>
</evidence>
<proteinExistence type="predicted"/>
<comment type="caution">
    <text evidence="2">The sequence shown here is derived from an EMBL/GenBank/DDBJ whole genome shotgun (WGS) entry which is preliminary data.</text>
</comment>
<gene>
    <name evidence="2" type="ORF">NEDG_01665</name>
</gene>
<keyword evidence="1" id="KW-1133">Transmembrane helix</keyword>
<dbReference type="VEuPathDB" id="MicrosporidiaDB:NEDG_01665"/>
<keyword evidence="1" id="KW-0812">Transmembrane</keyword>